<dbReference type="PROSITE" id="PS50922">
    <property type="entry name" value="TLC"/>
    <property type="match status" value="1"/>
</dbReference>
<feature type="transmembrane region" description="Helical" evidence="6">
    <location>
        <begin position="116"/>
        <end position="134"/>
    </location>
</feature>
<accession>A0A485LQ70</accession>
<dbReference type="InterPro" id="IPR006634">
    <property type="entry name" value="TLC-dom"/>
</dbReference>
<keyword evidence="3 6" id="KW-1133">Transmembrane helix</keyword>
<feature type="transmembrane region" description="Helical" evidence="6">
    <location>
        <begin position="223"/>
        <end position="244"/>
    </location>
</feature>
<dbReference type="AlphaFoldDB" id="A0A485LQ70"/>
<dbReference type="OrthoDB" id="10266980at2759"/>
<keyword evidence="4 5" id="KW-0472">Membrane</keyword>
<proteinExistence type="predicted"/>
<dbReference type="GO" id="GO:0055088">
    <property type="term" value="P:lipid homeostasis"/>
    <property type="evidence" value="ECO:0007669"/>
    <property type="project" value="TreeGrafter"/>
</dbReference>
<feature type="transmembrane region" description="Helical" evidence="6">
    <location>
        <begin position="146"/>
        <end position="164"/>
    </location>
</feature>
<feature type="transmembrane region" description="Helical" evidence="6">
    <location>
        <begin position="7"/>
        <end position="28"/>
    </location>
</feature>
<evidence type="ECO:0000313" key="9">
    <source>
        <dbReference type="EMBL" id="VFU00964.1"/>
    </source>
</evidence>
<feature type="transmembrane region" description="Helical" evidence="6">
    <location>
        <begin position="176"/>
        <end position="203"/>
    </location>
</feature>
<reference evidence="8" key="2">
    <citation type="submission" date="2019-06" db="EMBL/GenBank/DDBJ databases">
        <title>Genomics analysis of Aphanomyces spp. identifies a new class of oomycete effector associated with host adaptation.</title>
        <authorList>
            <person name="Gaulin E."/>
        </authorList>
    </citation>
    <scope>NUCLEOTIDE SEQUENCE</scope>
    <source>
        <strain evidence="8">CBS 578.67</strain>
    </source>
</reference>
<evidence type="ECO:0000313" key="10">
    <source>
        <dbReference type="Proteomes" id="UP000332933"/>
    </source>
</evidence>
<evidence type="ECO:0000256" key="6">
    <source>
        <dbReference type="SAM" id="Phobius"/>
    </source>
</evidence>
<protein>
    <submittedName>
        <fullName evidence="9">Aste57867_24324 protein</fullName>
    </submittedName>
</protein>
<sequence length="269" mass="30658">MSSTVDWLTYGVTCASLVIFIACFHASHHLSIKYIPVFRTFSLNDQANWCSRVGSTVHATVICMGILYSLTQQSWDAQLRPLHSTHLAMGLFSWSIAYFAYDLFLVVYYKIPMWHVFVAHHLVAMIPFCIYNFYRGHCMADTYLLSLYLLVELCVVPMNIVSFLEQLGHAADSPRVFLYASISFVSWVLVRGLLPIYLLYALWTTFIPSIDLSSHEAWVCTAPAIICGHLISLFCVGCLVFIITPEFRARLKARSTRDRSTYGTFVDEM</sequence>
<gene>
    <name evidence="9" type="primary">Aste57867_24324</name>
    <name evidence="8" type="ORF">As57867_024249</name>
    <name evidence="9" type="ORF">ASTE57867_24324</name>
</gene>
<dbReference type="Proteomes" id="UP000332933">
    <property type="component" value="Unassembled WGS sequence"/>
</dbReference>
<dbReference type="GO" id="GO:0005783">
    <property type="term" value="C:endoplasmic reticulum"/>
    <property type="evidence" value="ECO:0007669"/>
    <property type="project" value="TreeGrafter"/>
</dbReference>
<reference evidence="9 10" key="1">
    <citation type="submission" date="2019-03" db="EMBL/GenBank/DDBJ databases">
        <authorList>
            <person name="Gaulin E."/>
            <person name="Dumas B."/>
        </authorList>
    </citation>
    <scope>NUCLEOTIDE SEQUENCE [LARGE SCALE GENOMIC DNA]</scope>
    <source>
        <strain evidence="9">CBS 568.67</strain>
    </source>
</reference>
<keyword evidence="2 5" id="KW-0812">Transmembrane</keyword>
<comment type="subcellular location">
    <subcellularLocation>
        <location evidence="1">Membrane</location>
        <topology evidence="1">Multi-pass membrane protein</topology>
    </subcellularLocation>
</comment>
<feature type="transmembrane region" description="Helical" evidence="6">
    <location>
        <begin position="91"/>
        <end position="109"/>
    </location>
</feature>
<feature type="transmembrane region" description="Helical" evidence="6">
    <location>
        <begin position="49"/>
        <end position="71"/>
    </location>
</feature>
<feature type="domain" description="TLC" evidence="7">
    <location>
        <begin position="44"/>
        <end position="231"/>
    </location>
</feature>
<dbReference type="PANTHER" id="PTHR13439:SF0">
    <property type="entry name" value="TOPOISOMERASE I DAMAGE AFFECTED PROTEIN 4"/>
    <property type="match status" value="1"/>
</dbReference>
<evidence type="ECO:0000256" key="3">
    <source>
        <dbReference type="ARBA" id="ARBA00022989"/>
    </source>
</evidence>
<evidence type="ECO:0000259" key="7">
    <source>
        <dbReference type="PROSITE" id="PS50922"/>
    </source>
</evidence>
<evidence type="ECO:0000256" key="5">
    <source>
        <dbReference type="PROSITE-ProRule" id="PRU00205"/>
    </source>
</evidence>
<dbReference type="EMBL" id="CAADRA010007413">
    <property type="protein sequence ID" value="VFU00964.1"/>
    <property type="molecule type" value="Genomic_DNA"/>
</dbReference>
<evidence type="ECO:0000256" key="1">
    <source>
        <dbReference type="ARBA" id="ARBA00004141"/>
    </source>
</evidence>
<keyword evidence="10" id="KW-1185">Reference proteome</keyword>
<evidence type="ECO:0000313" key="8">
    <source>
        <dbReference type="EMBL" id="KAF0683618.1"/>
    </source>
</evidence>
<dbReference type="EMBL" id="VJMH01007387">
    <property type="protein sequence ID" value="KAF0683618.1"/>
    <property type="molecule type" value="Genomic_DNA"/>
</dbReference>
<dbReference type="InterPro" id="IPR050846">
    <property type="entry name" value="TLCD"/>
</dbReference>
<dbReference type="GO" id="GO:0016020">
    <property type="term" value="C:membrane"/>
    <property type="evidence" value="ECO:0007669"/>
    <property type="project" value="UniProtKB-SubCell"/>
</dbReference>
<evidence type="ECO:0000256" key="2">
    <source>
        <dbReference type="ARBA" id="ARBA00022692"/>
    </source>
</evidence>
<evidence type="ECO:0000256" key="4">
    <source>
        <dbReference type="ARBA" id="ARBA00023136"/>
    </source>
</evidence>
<name>A0A485LQ70_9STRA</name>
<dbReference type="PANTHER" id="PTHR13439">
    <property type="entry name" value="CT120 PROTEIN"/>
    <property type="match status" value="1"/>
</dbReference>
<organism evidence="9 10">
    <name type="scientific">Aphanomyces stellatus</name>
    <dbReference type="NCBI Taxonomy" id="120398"/>
    <lineage>
        <taxon>Eukaryota</taxon>
        <taxon>Sar</taxon>
        <taxon>Stramenopiles</taxon>
        <taxon>Oomycota</taxon>
        <taxon>Saprolegniomycetes</taxon>
        <taxon>Saprolegniales</taxon>
        <taxon>Verrucalvaceae</taxon>
        <taxon>Aphanomyces</taxon>
    </lineage>
</organism>